<proteinExistence type="predicted"/>
<reference evidence="3 4" key="1">
    <citation type="submission" date="2020-07" db="EMBL/GenBank/DDBJ databases">
        <title>Comparative genomics of pyrophilous fungi reveals a link between fire events and developmental genes.</title>
        <authorList>
            <consortium name="DOE Joint Genome Institute"/>
            <person name="Steindorff A.S."/>
            <person name="Carver A."/>
            <person name="Calhoun S."/>
            <person name="Stillman K."/>
            <person name="Liu H."/>
            <person name="Lipzen A."/>
            <person name="Pangilinan J."/>
            <person name="Labutti K."/>
            <person name="Bruns T.D."/>
            <person name="Grigoriev I.V."/>
        </authorList>
    </citation>
    <scope>NUCLEOTIDE SEQUENCE [LARGE SCALE GENOMIC DNA]</scope>
    <source>
        <strain evidence="3 4">CBS 144469</strain>
    </source>
</reference>
<dbReference type="OrthoDB" id="3257338at2759"/>
<dbReference type="EMBL" id="JACGCI010000015">
    <property type="protein sequence ID" value="KAF6759488.1"/>
    <property type="molecule type" value="Genomic_DNA"/>
</dbReference>
<sequence>MPRIHASTSGLGSSNARSRKKLAQHSLSSNQSAIAVSQLGHAATISRPKPAPPPPGGTSARNLPLPTAATTLDVKHTTTAVRPTTPAHSLLAYEYRAPGDEDSPPPVHSDCPPEAPIISNSEDWTTNHREEFLRELIRLDGRGDFATARCCWNCKGETPSAQYRCVSCAGNDLVCKTCILARHSHSPYHFVEEWNGSFFAKTTLKRLGLRIQLGHRSGEACRNPKAAYNDDFVILDITGIHEVGLSYCACESAKSRPIQLLRHRLYPATTTDPRSATTFGALKFFHIMSFESKGSHEEFYHTIRRLTGNVNIEAARDRYHEFITMVSQWRNLKMLKRAGRAHDEGGIDGTGAGDCALRCPACPQAGVNLPRDWQFVSPDKKWLYRLFLAIDGNFRLKRRKVSSDERDPGLNNGWAFFVEEKGYKKWLAANWNEKQDRSTCVAHDAVNKPDKEARGLAASGAVAVVCTRHEFKIPNGVGDLQKGERYINVDYVLFSGLRMMTVWDLVISYDIICQWYKNLSLRASLLPKHIQPGALSSLTLLIPKFHLPAHIDFCNRTFSYNLTPGVGRSDGEAPERGWARINAVAKSTAEMGPGRRRDTLDDHFNDGNWKKTCLMGISLLEKMVKAVAGKAKHGRLFREFKESIPAAFIERWTKEVEAWEVDPINCKNPFEVTVKGITEKEIRLRLAHEAEEEDGVNTTGKRELEGTGSVHPSLFVAQGTQLEDDQHRLRQAVSQLSNHPTSKQLSILAERSNALRRRIIAWFEIQKVYMPGADIIRQRAVLDTTKASGSPSLEVYDIALLLPSALPLSESKASLRAFEAELRKGQAYDALADVRRYLRLRSYLLKKKDMYARGVSANTRANVAIKRAQAGVDWAAAKYRRARKLLMELSPVSDAADGDLSQWRADLLPLEEGDVRGLSEGMFGESEGTRSLSWIWFSSTLNATSASRDNIETDVQLQEALRIEFLKTRARALRWDEEVELLEEEKRRTMQFFSWKASWWLSRPLSSIGGEGEDYLEGFRAYASSQASVYGDLWRGCAEKWSTVSKVTSVGLKDSEIDPDLRLAEDDELDDDDVLDMVDDYV</sequence>
<dbReference type="Proteomes" id="UP000521943">
    <property type="component" value="Unassembled WGS sequence"/>
</dbReference>
<comment type="caution">
    <text evidence="3">The sequence shown here is derived from an EMBL/GenBank/DDBJ whole genome shotgun (WGS) entry which is preliminary data.</text>
</comment>
<feature type="compositionally biased region" description="Polar residues" evidence="1">
    <location>
        <begin position="25"/>
        <end position="35"/>
    </location>
</feature>
<dbReference type="InterPro" id="IPR041457">
    <property type="entry name" value="CxC2_KDZ-assoc"/>
</dbReference>
<dbReference type="InterPro" id="IPR040521">
    <property type="entry name" value="KDZ"/>
</dbReference>
<evidence type="ECO:0000256" key="1">
    <source>
        <dbReference type="SAM" id="MobiDB-lite"/>
    </source>
</evidence>
<name>A0A8H6I8J6_9AGAR</name>
<dbReference type="AlphaFoldDB" id="A0A8H6I8J6"/>
<accession>A0A8H6I8J6</accession>
<feature type="domain" description="CxC2-like cysteine cluster KDZ transposase-associated" evidence="2">
    <location>
        <begin position="204"/>
        <end position="310"/>
    </location>
</feature>
<dbReference type="PANTHER" id="PTHR33096:SF1">
    <property type="entry name" value="CXC1-LIKE CYSTEINE CLUSTER ASSOCIATED WITH KDZ TRANSPOSASES DOMAIN-CONTAINING PROTEIN"/>
    <property type="match status" value="1"/>
</dbReference>
<dbReference type="Pfam" id="PF18803">
    <property type="entry name" value="CxC2"/>
    <property type="match status" value="1"/>
</dbReference>
<evidence type="ECO:0000313" key="3">
    <source>
        <dbReference type="EMBL" id="KAF6759488.1"/>
    </source>
</evidence>
<gene>
    <name evidence="3" type="ORF">DFP72DRAFT_1063852</name>
</gene>
<feature type="region of interest" description="Disordered" evidence="1">
    <location>
        <begin position="1"/>
        <end position="64"/>
    </location>
</feature>
<protein>
    <recommendedName>
        <fullName evidence="2">CxC2-like cysteine cluster KDZ transposase-associated domain-containing protein</fullName>
    </recommendedName>
</protein>
<feature type="compositionally biased region" description="Polar residues" evidence="1">
    <location>
        <begin position="1"/>
        <end position="16"/>
    </location>
</feature>
<dbReference type="Pfam" id="PF18758">
    <property type="entry name" value="KDZ"/>
    <property type="match status" value="1"/>
</dbReference>
<keyword evidence="4" id="KW-1185">Reference proteome</keyword>
<evidence type="ECO:0000259" key="2">
    <source>
        <dbReference type="Pfam" id="PF18803"/>
    </source>
</evidence>
<evidence type="ECO:0000313" key="4">
    <source>
        <dbReference type="Proteomes" id="UP000521943"/>
    </source>
</evidence>
<organism evidence="3 4">
    <name type="scientific">Ephemerocybe angulata</name>
    <dbReference type="NCBI Taxonomy" id="980116"/>
    <lineage>
        <taxon>Eukaryota</taxon>
        <taxon>Fungi</taxon>
        <taxon>Dikarya</taxon>
        <taxon>Basidiomycota</taxon>
        <taxon>Agaricomycotina</taxon>
        <taxon>Agaricomycetes</taxon>
        <taxon>Agaricomycetidae</taxon>
        <taxon>Agaricales</taxon>
        <taxon>Agaricineae</taxon>
        <taxon>Psathyrellaceae</taxon>
        <taxon>Ephemerocybe</taxon>
    </lineage>
</organism>
<dbReference type="PANTHER" id="PTHR33096">
    <property type="entry name" value="CXC2 DOMAIN-CONTAINING PROTEIN"/>
    <property type="match status" value="1"/>
</dbReference>